<accession>A0A382VS04</accession>
<protein>
    <submittedName>
        <fullName evidence="1">Uncharacterized protein</fullName>
    </submittedName>
</protein>
<name>A0A382VS04_9ZZZZ</name>
<reference evidence="1" key="1">
    <citation type="submission" date="2018-05" db="EMBL/GenBank/DDBJ databases">
        <authorList>
            <person name="Lanie J.A."/>
            <person name="Ng W.-L."/>
            <person name="Kazmierczak K.M."/>
            <person name="Andrzejewski T.M."/>
            <person name="Davidsen T.M."/>
            <person name="Wayne K.J."/>
            <person name="Tettelin H."/>
            <person name="Glass J.I."/>
            <person name="Rusch D."/>
            <person name="Podicherti R."/>
            <person name="Tsui H.-C.T."/>
            <person name="Winkler M.E."/>
        </authorList>
    </citation>
    <scope>NUCLEOTIDE SEQUENCE</scope>
</reference>
<dbReference type="AlphaFoldDB" id="A0A382VS04"/>
<sequence length="35" mass="3967">MLSVLPKKLIVPVSDKICIQEENGSQFLVNNFKYA</sequence>
<evidence type="ECO:0000313" key="1">
    <source>
        <dbReference type="EMBL" id="SVD49282.1"/>
    </source>
</evidence>
<dbReference type="EMBL" id="UINC01154158">
    <property type="protein sequence ID" value="SVD49282.1"/>
    <property type="molecule type" value="Genomic_DNA"/>
</dbReference>
<gene>
    <name evidence="1" type="ORF">METZ01_LOCUS402136</name>
</gene>
<proteinExistence type="predicted"/>
<organism evidence="1">
    <name type="scientific">marine metagenome</name>
    <dbReference type="NCBI Taxonomy" id="408172"/>
    <lineage>
        <taxon>unclassified sequences</taxon>
        <taxon>metagenomes</taxon>
        <taxon>ecological metagenomes</taxon>
    </lineage>
</organism>